<dbReference type="EMBL" id="MU393541">
    <property type="protein sequence ID" value="KAI4861796.1"/>
    <property type="molecule type" value="Genomic_DNA"/>
</dbReference>
<comment type="caution">
    <text evidence="1">The sequence shown here is derived from an EMBL/GenBank/DDBJ whole genome shotgun (WGS) entry which is preliminary data.</text>
</comment>
<organism evidence="1 2">
    <name type="scientific">Hypoxylon rubiginosum</name>
    <dbReference type="NCBI Taxonomy" id="110542"/>
    <lineage>
        <taxon>Eukaryota</taxon>
        <taxon>Fungi</taxon>
        <taxon>Dikarya</taxon>
        <taxon>Ascomycota</taxon>
        <taxon>Pezizomycotina</taxon>
        <taxon>Sordariomycetes</taxon>
        <taxon>Xylariomycetidae</taxon>
        <taxon>Xylariales</taxon>
        <taxon>Hypoxylaceae</taxon>
        <taxon>Hypoxylon</taxon>
    </lineage>
</organism>
<protein>
    <submittedName>
        <fullName evidence="1">Uncharacterized protein</fullName>
    </submittedName>
</protein>
<proteinExistence type="predicted"/>
<evidence type="ECO:0000313" key="2">
    <source>
        <dbReference type="Proteomes" id="UP001497700"/>
    </source>
</evidence>
<evidence type="ECO:0000313" key="1">
    <source>
        <dbReference type="EMBL" id="KAI4861796.1"/>
    </source>
</evidence>
<gene>
    <name evidence="1" type="ORF">F4820DRAFT_451576</name>
</gene>
<name>A0ACB9YRI2_9PEZI</name>
<accession>A0ACB9YRI2</accession>
<reference evidence="1 2" key="1">
    <citation type="journal article" date="2022" name="New Phytol.">
        <title>Ecological generalism drives hyperdiversity of secondary metabolite gene clusters in xylarialean endophytes.</title>
        <authorList>
            <person name="Franco M.E.E."/>
            <person name="Wisecaver J.H."/>
            <person name="Arnold A.E."/>
            <person name="Ju Y.M."/>
            <person name="Slot J.C."/>
            <person name="Ahrendt S."/>
            <person name="Moore L.P."/>
            <person name="Eastman K.E."/>
            <person name="Scott K."/>
            <person name="Konkel Z."/>
            <person name="Mondo S.J."/>
            <person name="Kuo A."/>
            <person name="Hayes R.D."/>
            <person name="Haridas S."/>
            <person name="Andreopoulos B."/>
            <person name="Riley R."/>
            <person name="LaButti K."/>
            <person name="Pangilinan J."/>
            <person name="Lipzen A."/>
            <person name="Amirebrahimi M."/>
            <person name="Yan J."/>
            <person name="Adam C."/>
            <person name="Keymanesh K."/>
            <person name="Ng V."/>
            <person name="Louie K."/>
            <person name="Northen T."/>
            <person name="Drula E."/>
            <person name="Henrissat B."/>
            <person name="Hsieh H.M."/>
            <person name="Youens-Clark K."/>
            <person name="Lutzoni F."/>
            <person name="Miadlikowska J."/>
            <person name="Eastwood D.C."/>
            <person name="Hamelin R.C."/>
            <person name="Grigoriev I.V."/>
            <person name="U'Ren J.M."/>
        </authorList>
    </citation>
    <scope>NUCLEOTIDE SEQUENCE [LARGE SCALE GENOMIC DNA]</scope>
    <source>
        <strain evidence="1 2">CBS 119005</strain>
    </source>
</reference>
<dbReference type="Proteomes" id="UP001497700">
    <property type="component" value="Unassembled WGS sequence"/>
</dbReference>
<sequence>MAEAVRKSSPHTRLMSYSNTTYKAASLGLRHRHDQSGLRRVPPLKSATSTEATQPPKVNFLFVVNEMGIAQDVTLGEDEWENPVPPKLRAEYGPEKAEKVFRFRDGSVQPAPEDQSGKYCCMWINSDGISCEHISKDK</sequence>
<keyword evidence="2" id="KW-1185">Reference proteome</keyword>